<accession>A0A0A0D6Y1</accession>
<reference evidence="2 3" key="1">
    <citation type="submission" date="2014-01" db="EMBL/GenBank/DDBJ databases">
        <title>Genome sequence determination for a cystic fibrosis isolate, Inquilinus limosus.</title>
        <authorList>
            <person name="Pino M."/>
            <person name="Di Conza J."/>
            <person name="Gutkind G."/>
        </authorList>
    </citation>
    <scope>NUCLEOTIDE SEQUENCE [LARGE SCALE GENOMIC DNA]</scope>
    <source>
        <strain evidence="2 3">MP06</strain>
    </source>
</reference>
<sequence length="85" mass="8856">MVNVSPAVVEEMRLNGPGKGVVVTAVAARSPAARLGLQPGDVLLRLNDEAVESTAALDDALRGSRGPWRIAIQRGGQVLETVVGR</sequence>
<protein>
    <recommendedName>
        <fullName evidence="1">PDZ domain-containing protein</fullName>
    </recommendedName>
</protein>
<name>A0A0A0D6Y1_9PROT</name>
<comment type="caution">
    <text evidence="2">The sequence shown here is derived from an EMBL/GenBank/DDBJ whole genome shotgun (WGS) entry which is preliminary data.</text>
</comment>
<gene>
    <name evidence="2" type="ORF">P409_19485</name>
</gene>
<evidence type="ECO:0000313" key="3">
    <source>
        <dbReference type="Proteomes" id="UP000029995"/>
    </source>
</evidence>
<dbReference type="AlphaFoldDB" id="A0A0A0D6Y1"/>
<evidence type="ECO:0000313" key="2">
    <source>
        <dbReference type="EMBL" id="KGM32777.1"/>
    </source>
</evidence>
<dbReference type="Proteomes" id="UP000029995">
    <property type="component" value="Unassembled WGS sequence"/>
</dbReference>
<evidence type="ECO:0000259" key="1">
    <source>
        <dbReference type="PROSITE" id="PS50106"/>
    </source>
</evidence>
<dbReference type="SMART" id="SM00228">
    <property type="entry name" value="PDZ"/>
    <property type="match status" value="1"/>
</dbReference>
<dbReference type="SUPFAM" id="SSF50156">
    <property type="entry name" value="PDZ domain-like"/>
    <property type="match status" value="1"/>
</dbReference>
<feature type="domain" description="PDZ" evidence="1">
    <location>
        <begin position="20"/>
        <end position="53"/>
    </location>
</feature>
<dbReference type="PROSITE" id="PS50106">
    <property type="entry name" value="PDZ"/>
    <property type="match status" value="1"/>
</dbReference>
<dbReference type="Gene3D" id="2.30.42.10">
    <property type="match status" value="1"/>
</dbReference>
<dbReference type="InterPro" id="IPR001478">
    <property type="entry name" value="PDZ"/>
</dbReference>
<proteinExistence type="predicted"/>
<dbReference type="EMBL" id="JANX01000265">
    <property type="protein sequence ID" value="KGM32777.1"/>
    <property type="molecule type" value="Genomic_DNA"/>
</dbReference>
<dbReference type="InterPro" id="IPR041489">
    <property type="entry name" value="PDZ_6"/>
</dbReference>
<dbReference type="Pfam" id="PF17820">
    <property type="entry name" value="PDZ_6"/>
    <property type="match status" value="1"/>
</dbReference>
<organism evidence="2 3">
    <name type="scientific">Inquilinus limosus MP06</name>
    <dbReference type="NCBI Taxonomy" id="1398085"/>
    <lineage>
        <taxon>Bacteria</taxon>
        <taxon>Pseudomonadati</taxon>
        <taxon>Pseudomonadota</taxon>
        <taxon>Alphaproteobacteria</taxon>
        <taxon>Rhodospirillales</taxon>
        <taxon>Rhodospirillaceae</taxon>
        <taxon>Inquilinus</taxon>
    </lineage>
</organism>
<dbReference type="InterPro" id="IPR036034">
    <property type="entry name" value="PDZ_sf"/>
</dbReference>